<feature type="transmembrane region" description="Helical" evidence="6">
    <location>
        <begin position="174"/>
        <end position="193"/>
    </location>
</feature>
<feature type="transmembrane region" description="Helical" evidence="6">
    <location>
        <begin position="293"/>
        <end position="314"/>
    </location>
</feature>
<feature type="transmembrane region" description="Helical" evidence="6">
    <location>
        <begin position="334"/>
        <end position="357"/>
    </location>
</feature>
<keyword evidence="8" id="KW-1185">Reference proteome</keyword>
<dbReference type="RefSeq" id="WP_147617863.1">
    <property type="nucleotide sequence ID" value="NZ_JACOQH010000001.1"/>
</dbReference>
<dbReference type="PANTHER" id="PTHR30250">
    <property type="entry name" value="PST FAMILY PREDICTED COLANIC ACID TRANSPORTER"/>
    <property type="match status" value="1"/>
</dbReference>
<keyword evidence="2" id="KW-1003">Cell membrane</keyword>
<feature type="transmembrane region" description="Helical" evidence="6">
    <location>
        <begin position="252"/>
        <end position="273"/>
    </location>
</feature>
<feature type="transmembrane region" description="Helical" evidence="6">
    <location>
        <begin position="364"/>
        <end position="382"/>
    </location>
</feature>
<evidence type="ECO:0000256" key="4">
    <source>
        <dbReference type="ARBA" id="ARBA00022989"/>
    </source>
</evidence>
<keyword evidence="5 6" id="KW-0472">Membrane</keyword>
<reference evidence="7 8" key="1">
    <citation type="submission" date="2020-08" db="EMBL/GenBank/DDBJ databases">
        <title>Genome public.</title>
        <authorList>
            <person name="Liu C."/>
            <person name="Sun Q."/>
        </authorList>
    </citation>
    <scope>NUCLEOTIDE SEQUENCE [LARGE SCALE GENOMIC DNA]</scope>
    <source>
        <strain evidence="7 8">BX0805</strain>
    </source>
</reference>
<dbReference type="PANTHER" id="PTHR30250:SF11">
    <property type="entry name" value="O-ANTIGEN TRANSPORTER-RELATED"/>
    <property type="match status" value="1"/>
</dbReference>
<evidence type="ECO:0000256" key="5">
    <source>
        <dbReference type="ARBA" id="ARBA00023136"/>
    </source>
</evidence>
<evidence type="ECO:0000256" key="2">
    <source>
        <dbReference type="ARBA" id="ARBA00022475"/>
    </source>
</evidence>
<organism evidence="7 8">
    <name type="scientific">Roseburia yibonii</name>
    <dbReference type="NCBI Taxonomy" id="2763063"/>
    <lineage>
        <taxon>Bacteria</taxon>
        <taxon>Bacillati</taxon>
        <taxon>Bacillota</taxon>
        <taxon>Clostridia</taxon>
        <taxon>Lachnospirales</taxon>
        <taxon>Lachnospiraceae</taxon>
        <taxon>Roseburia</taxon>
    </lineage>
</organism>
<evidence type="ECO:0000256" key="6">
    <source>
        <dbReference type="SAM" id="Phobius"/>
    </source>
</evidence>
<comment type="subcellular location">
    <subcellularLocation>
        <location evidence="1">Cell membrane</location>
        <topology evidence="1">Multi-pass membrane protein</topology>
    </subcellularLocation>
</comment>
<evidence type="ECO:0000313" key="8">
    <source>
        <dbReference type="Proteomes" id="UP000621540"/>
    </source>
</evidence>
<dbReference type="EMBL" id="JACOQH010000001">
    <property type="protein sequence ID" value="MBC5752785.1"/>
    <property type="molecule type" value="Genomic_DNA"/>
</dbReference>
<protein>
    <submittedName>
        <fullName evidence="7">Oligosaccharide flippase family protein</fullName>
    </submittedName>
</protein>
<proteinExistence type="predicted"/>
<feature type="transmembrane region" description="Helical" evidence="6">
    <location>
        <begin position="214"/>
        <end position="232"/>
    </location>
</feature>
<feature type="transmembrane region" description="Helical" evidence="6">
    <location>
        <begin position="388"/>
        <end position="414"/>
    </location>
</feature>
<name>A0ABR7I7D3_9FIRM</name>
<feature type="transmembrane region" description="Helical" evidence="6">
    <location>
        <begin position="46"/>
        <end position="65"/>
    </location>
</feature>
<dbReference type="InterPro" id="IPR050833">
    <property type="entry name" value="Poly_Biosynth_Transport"/>
</dbReference>
<feature type="transmembrane region" description="Helical" evidence="6">
    <location>
        <begin position="148"/>
        <end position="168"/>
    </location>
</feature>
<feature type="transmembrane region" description="Helical" evidence="6">
    <location>
        <begin position="85"/>
        <end position="105"/>
    </location>
</feature>
<dbReference type="Proteomes" id="UP000621540">
    <property type="component" value="Unassembled WGS sequence"/>
</dbReference>
<evidence type="ECO:0000256" key="1">
    <source>
        <dbReference type="ARBA" id="ARBA00004651"/>
    </source>
</evidence>
<keyword evidence="4 6" id="KW-1133">Transmembrane helix</keyword>
<accession>A0ABR7I7D3</accession>
<feature type="transmembrane region" description="Helical" evidence="6">
    <location>
        <begin position="16"/>
        <end position="40"/>
    </location>
</feature>
<keyword evidence="3 6" id="KW-0812">Transmembrane</keyword>
<evidence type="ECO:0000313" key="7">
    <source>
        <dbReference type="EMBL" id="MBC5752785.1"/>
    </source>
</evidence>
<comment type="caution">
    <text evidence="7">The sequence shown here is derived from an EMBL/GenBank/DDBJ whole genome shotgun (WGS) entry which is preliminary data.</text>
</comment>
<evidence type="ECO:0000256" key="3">
    <source>
        <dbReference type="ARBA" id="ARBA00022692"/>
    </source>
</evidence>
<gene>
    <name evidence="7" type="ORF">H8Z76_01880</name>
</gene>
<sequence>METFLNQSKNPVRDSYIWNMAGSFLLAFQSVIILMVLTRICDLSEAGIFTIAYANANLFFTIGKYGMRYFQASDPKERYTFKDYLMSRVVTTVLMLLLVAVYVLWVSGANGYTVRKMSIIFLMCVFKSVDVVEDIFFGRYQQMGRLDIAAKAITLRVSFSTVVFLVMLVISKDLLGTLMVSILLSYVMLFYVLKITIEPFKGERNPADWHQVKQLLIDCFPLFFGAFLSIYISNAPKYAIDALLSDELQACYGFISMPVLVISLLNGIIFNPVIREMSILWNESKILDFCKRVIRQLFIVLGLTGVCVAGAWLIGIPVLSVLYNTDLSDYKMELIILLLGGGLLGISGLFSTVITIIRYQKSLLVGYTVVSVLAFLLSDKIVAEYEIFGASVLYLLLMLVLSICFALFLIIGIVRKRVELK</sequence>